<dbReference type="AlphaFoldDB" id="A0A1C5K4U8"/>
<evidence type="ECO:0000313" key="2">
    <source>
        <dbReference type="Proteomes" id="UP000198221"/>
    </source>
</evidence>
<proteinExistence type="predicted"/>
<reference evidence="2" key="1">
    <citation type="submission" date="2016-06" db="EMBL/GenBank/DDBJ databases">
        <authorList>
            <person name="Varghese N."/>
            <person name="Submissions Spin"/>
        </authorList>
    </citation>
    <scope>NUCLEOTIDE SEQUENCE [LARGE SCALE GENOMIC DNA]</scope>
    <source>
        <strain evidence="2">DSM 43819</strain>
    </source>
</reference>
<accession>A0A1C5K4U8</accession>
<sequence>MQALFSDEDVMWTAGGAWRADGEDLAEGEVEAWLGGMAAALDDCGVELHLATVTGPFDECSAGYSVAVNRAVLCLYRFAADEPKVPATEDPWMDCSIYPAAEVNRLLEVAGSSRRLALFWPGGNDGFSVLGEESVLRRAGEQGLTSGSWDYVIP</sequence>
<evidence type="ECO:0000313" key="1">
    <source>
        <dbReference type="EMBL" id="SCG77808.1"/>
    </source>
</evidence>
<gene>
    <name evidence="1" type="ORF">GA0070613_6376</name>
</gene>
<organism evidence="1 2">
    <name type="scientific">Micromonospora inositola</name>
    <dbReference type="NCBI Taxonomy" id="47865"/>
    <lineage>
        <taxon>Bacteria</taxon>
        <taxon>Bacillati</taxon>
        <taxon>Actinomycetota</taxon>
        <taxon>Actinomycetes</taxon>
        <taxon>Micromonosporales</taxon>
        <taxon>Micromonosporaceae</taxon>
        <taxon>Micromonospora</taxon>
    </lineage>
</organism>
<protein>
    <submittedName>
        <fullName evidence="1">Uncharacterized protein</fullName>
    </submittedName>
</protein>
<name>A0A1C5K4U8_9ACTN</name>
<dbReference type="RefSeq" id="WP_089015553.1">
    <property type="nucleotide sequence ID" value="NZ_LT607754.1"/>
</dbReference>
<dbReference type="EMBL" id="LT607754">
    <property type="protein sequence ID" value="SCG77808.1"/>
    <property type="molecule type" value="Genomic_DNA"/>
</dbReference>
<dbReference type="OrthoDB" id="4350586at2"/>
<keyword evidence="2" id="KW-1185">Reference proteome</keyword>
<dbReference type="Proteomes" id="UP000198221">
    <property type="component" value="Chromosome I"/>
</dbReference>